<feature type="coiled-coil region" evidence="4">
    <location>
        <begin position="9"/>
        <end position="39"/>
    </location>
</feature>
<comment type="caution">
    <text evidence="5">The sequence shown here is derived from an EMBL/GenBank/DDBJ whole genome shotgun (WGS) entry which is preliminary data.</text>
</comment>
<evidence type="ECO:0000313" key="6">
    <source>
        <dbReference type="Proteomes" id="UP000649151"/>
    </source>
</evidence>
<evidence type="ECO:0000256" key="1">
    <source>
        <dbReference type="ARBA" id="ARBA00005901"/>
    </source>
</evidence>
<organism evidence="5 6">
    <name type="scientific">Clostridium facile</name>
    <dbReference type="NCBI Taxonomy" id="2763035"/>
    <lineage>
        <taxon>Bacteria</taxon>
        <taxon>Bacillati</taxon>
        <taxon>Bacillota</taxon>
        <taxon>Clostridia</taxon>
        <taxon>Eubacteriales</taxon>
        <taxon>Clostridiaceae</taxon>
        <taxon>Clostridium</taxon>
    </lineage>
</organism>
<keyword evidence="3" id="KW-0406">Ion transport</keyword>
<dbReference type="RefSeq" id="WP_069987237.1">
    <property type="nucleotide sequence ID" value="NZ_JACOQK010000001.1"/>
</dbReference>
<protein>
    <recommendedName>
        <fullName evidence="7">V-type ATP synthase subunit E</fullName>
    </recommendedName>
</protein>
<dbReference type="Gene3D" id="3.30.2320.30">
    <property type="entry name" value="ATP synthase, E subunit, C-terminal"/>
    <property type="match status" value="1"/>
</dbReference>
<accession>A0ABR7IRK6</accession>
<dbReference type="Pfam" id="PF01991">
    <property type="entry name" value="vATP-synt_E"/>
    <property type="match status" value="1"/>
</dbReference>
<evidence type="ECO:0000313" key="5">
    <source>
        <dbReference type="EMBL" id="MBC5787766.1"/>
    </source>
</evidence>
<dbReference type="SUPFAM" id="SSF160527">
    <property type="entry name" value="V-type ATPase subunit E-like"/>
    <property type="match status" value="1"/>
</dbReference>
<proteinExistence type="inferred from homology"/>
<evidence type="ECO:0008006" key="7">
    <source>
        <dbReference type="Google" id="ProtNLM"/>
    </source>
</evidence>
<keyword evidence="4" id="KW-0175">Coiled coil</keyword>
<dbReference type="InterPro" id="IPR038495">
    <property type="entry name" value="ATPase_E_C"/>
</dbReference>
<evidence type="ECO:0000256" key="3">
    <source>
        <dbReference type="ARBA" id="ARBA00023065"/>
    </source>
</evidence>
<gene>
    <name evidence="5" type="ORF">H8Z77_07015</name>
</gene>
<name>A0ABR7IRK6_9CLOT</name>
<reference evidence="5 6" key="1">
    <citation type="submission" date="2020-08" db="EMBL/GenBank/DDBJ databases">
        <title>Genome public.</title>
        <authorList>
            <person name="Liu C."/>
            <person name="Sun Q."/>
        </authorList>
    </citation>
    <scope>NUCLEOTIDE SEQUENCE [LARGE SCALE GENOMIC DNA]</scope>
    <source>
        <strain evidence="5 6">NSJ-27</strain>
    </source>
</reference>
<comment type="similarity">
    <text evidence="1">Belongs to the V-ATPase E subunit family.</text>
</comment>
<dbReference type="EMBL" id="JACOQK010000001">
    <property type="protein sequence ID" value="MBC5787766.1"/>
    <property type="molecule type" value="Genomic_DNA"/>
</dbReference>
<keyword evidence="6" id="KW-1185">Reference proteome</keyword>
<keyword evidence="2" id="KW-0813">Transport</keyword>
<evidence type="ECO:0000256" key="4">
    <source>
        <dbReference type="SAM" id="Coils"/>
    </source>
</evidence>
<dbReference type="InterPro" id="IPR002842">
    <property type="entry name" value="ATPase_V1_Esu"/>
</dbReference>
<sequence>MAYDNEKLQRFEQSVLMEAEKKIQEIQAETEKMKENELENTRQKEYDKMFSVMQEQVHQLQLKYRQEVTKVELDGKRELLEFRNQLTEKIFQEAEEKLQKFTDTKEYQSFLLTSIQTAAESFTGQPMIISIQEKDLPLTEKICELVPTATVQADPANQLGGFKLIQPEKNVLQDETFANDLDKQRQEFYRTCGLTIAV</sequence>
<dbReference type="Proteomes" id="UP000649151">
    <property type="component" value="Unassembled WGS sequence"/>
</dbReference>
<evidence type="ECO:0000256" key="2">
    <source>
        <dbReference type="ARBA" id="ARBA00022448"/>
    </source>
</evidence>